<dbReference type="InterPro" id="IPR037401">
    <property type="entry name" value="SnoaL-like"/>
</dbReference>
<dbReference type="AlphaFoldDB" id="A0AAW8J9I2"/>
<evidence type="ECO:0000259" key="1">
    <source>
        <dbReference type="Pfam" id="PF13577"/>
    </source>
</evidence>
<reference evidence="2" key="1">
    <citation type="submission" date="2023-08" db="EMBL/GenBank/DDBJ databases">
        <title>Emergence of clinically-relevant ST2 carbapenem-resistant Acinetobacter baumannii strains in hospital sewages in Zhejiang, East of China.</title>
        <authorList>
            <person name="Kaichao C."/>
            <person name="Zhang R."/>
        </authorList>
    </citation>
    <scope>NUCLEOTIDE SEQUENCE</scope>
    <source>
        <strain evidence="2">M-RB-37</strain>
    </source>
</reference>
<protein>
    <submittedName>
        <fullName evidence="2">Nuclear transport factor 2 family protein</fullName>
    </submittedName>
</protein>
<evidence type="ECO:0000313" key="2">
    <source>
        <dbReference type="EMBL" id="MDQ8936193.1"/>
    </source>
</evidence>
<organism evidence="2 3">
    <name type="scientific">Acinetobacter rudis</name>
    <dbReference type="NCBI Taxonomy" id="632955"/>
    <lineage>
        <taxon>Bacteria</taxon>
        <taxon>Pseudomonadati</taxon>
        <taxon>Pseudomonadota</taxon>
        <taxon>Gammaproteobacteria</taxon>
        <taxon>Moraxellales</taxon>
        <taxon>Moraxellaceae</taxon>
        <taxon>Acinetobacter</taxon>
    </lineage>
</organism>
<dbReference type="RefSeq" id="WP_308976457.1">
    <property type="nucleotide sequence ID" value="NZ_JAVIDL010000019.1"/>
</dbReference>
<evidence type="ECO:0000313" key="3">
    <source>
        <dbReference type="Proteomes" id="UP001243844"/>
    </source>
</evidence>
<dbReference type="Proteomes" id="UP001243844">
    <property type="component" value="Unassembled WGS sequence"/>
</dbReference>
<dbReference type="Pfam" id="PF13577">
    <property type="entry name" value="SnoaL_4"/>
    <property type="match status" value="1"/>
</dbReference>
<proteinExistence type="predicted"/>
<sequence>MNIQDIVNRLAQLEAHNSIRNCINRYMQICDQLDANTDLMQLMALFDANSIWEGIGEKYAQSFGRYDSWQAIHDMFLRYTQGQTHFVMNAHFVNSEQIEVHNDEADATWQMLQCSSFHDGRSHLNAAKLSVKFKQQHDGTWKIKHFQTENIFSRPVSHWHSTAELPVPSTHVIQDQS</sequence>
<accession>A0AAW8J9I2</accession>
<dbReference type="SUPFAM" id="SSF54427">
    <property type="entry name" value="NTF2-like"/>
    <property type="match status" value="1"/>
</dbReference>
<dbReference type="InterPro" id="IPR032710">
    <property type="entry name" value="NTF2-like_dom_sf"/>
</dbReference>
<dbReference type="Gene3D" id="3.10.450.50">
    <property type="match status" value="1"/>
</dbReference>
<dbReference type="EMBL" id="JAVIDL010000019">
    <property type="protein sequence ID" value="MDQ8936193.1"/>
    <property type="molecule type" value="Genomic_DNA"/>
</dbReference>
<feature type="domain" description="SnoaL-like" evidence="1">
    <location>
        <begin position="12"/>
        <end position="146"/>
    </location>
</feature>
<name>A0AAW8J9I2_9GAMM</name>
<gene>
    <name evidence="2" type="ORF">RFH47_10690</name>
</gene>
<comment type="caution">
    <text evidence="2">The sequence shown here is derived from an EMBL/GenBank/DDBJ whole genome shotgun (WGS) entry which is preliminary data.</text>
</comment>